<proteinExistence type="predicted"/>
<evidence type="ECO:0000256" key="1">
    <source>
        <dbReference type="SAM" id="MobiDB-lite"/>
    </source>
</evidence>
<dbReference type="EMBL" id="CADEAL010000568">
    <property type="protein sequence ID" value="CAB1422183.1"/>
    <property type="molecule type" value="Genomic_DNA"/>
</dbReference>
<organism evidence="2 3">
    <name type="scientific">Pleuronectes platessa</name>
    <name type="common">European plaice</name>
    <dbReference type="NCBI Taxonomy" id="8262"/>
    <lineage>
        <taxon>Eukaryota</taxon>
        <taxon>Metazoa</taxon>
        <taxon>Chordata</taxon>
        <taxon>Craniata</taxon>
        <taxon>Vertebrata</taxon>
        <taxon>Euteleostomi</taxon>
        <taxon>Actinopterygii</taxon>
        <taxon>Neopterygii</taxon>
        <taxon>Teleostei</taxon>
        <taxon>Neoteleostei</taxon>
        <taxon>Acanthomorphata</taxon>
        <taxon>Carangaria</taxon>
        <taxon>Pleuronectiformes</taxon>
        <taxon>Pleuronectoidei</taxon>
        <taxon>Pleuronectidae</taxon>
        <taxon>Pleuronectes</taxon>
    </lineage>
</organism>
<protein>
    <submittedName>
        <fullName evidence="2">Uncharacterized protein</fullName>
    </submittedName>
</protein>
<feature type="region of interest" description="Disordered" evidence="1">
    <location>
        <begin position="155"/>
        <end position="202"/>
    </location>
</feature>
<keyword evidence="3" id="KW-1185">Reference proteome</keyword>
<evidence type="ECO:0000313" key="3">
    <source>
        <dbReference type="Proteomes" id="UP001153269"/>
    </source>
</evidence>
<dbReference type="Proteomes" id="UP001153269">
    <property type="component" value="Unassembled WGS sequence"/>
</dbReference>
<evidence type="ECO:0000313" key="2">
    <source>
        <dbReference type="EMBL" id="CAB1422183.1"/>
    </source>
</evidence>
<name>A0A9N7U0D8_PLEPL</name>
<comment type="caution">
    <text evidence="2">The sequence shown here is derived from an EMBL/GenBank/DDBJ whole genome shotgun (WGS) entry which is preliminary data.</text>
</comment>
<accession>A0A9N7U0D8</accession>
<sequence length="202" mass="22325">MFSICRTLSPDAWTPVEARLPLSLGLSVWSWRAPQEVSGSRWEVMELCGSGGGDMTACRALMQPNIWSLLATSLHASWQGPVARGHEPPWGTRTPGRSRASVAPWKTSGSIFLPVFVTVNICNHLQIDESENRHSRRTQGLLELLVPSRRCAISASRSPPRSKCLFYFNDSPHPEQTEESASDPQKSVSSTGDVRSPSRRLD</sequence>
<reference evidence="2" key="1">
    <citation type="submission" date="2020-03" db="EMBL/GenBank/DDBJ databases">
        <authorList>
            <person name="Weist P."/>
        </authorList>
    </citation>
    <scope>NUCLEOTIDE SEQUENCE</scope>
</reference>
<feature type="compositionally biased region" description="Polar residues" evidence="1">
    <location>
        <begin position="182"/>
        <end position="193"/>
    </location>
</feature>
<gene>
    <name evidence="2" type="ORF">PLEPLA_LOCUS10072</name>
</gene>
<dbReference type="AlphaFoldDB" id="A0A9N7U0D8"/>